<dbReference type="SUPFAM" id="SSF46785">
    <property type="entry name" value="Winged helix' DNA-binding domain"/>
    <property type="match status" value="1"/>
</dbReference>
<dbReference type="PROSITE" id="PS00893">
    <property type="entry name" value="NUDIX_BOX"/>
    <property type="match status" value="1"/>
</dbReference>
<evidence type="ECO:0000313" key="5">
    <source>
        <dbReference type="Proteomes" id="UP000777774"/>
    </source>
</evidence>
<dbReference type="EMBL" id="JAAXOY010000724">
    <property type="protein sequence ID" value="NKY41450.1"/>
    <property type="molecule type" value="Genomic_DNA"/>
</dbReference>
<evidence type="ECO:0000313" key="4">
    <source>
        <dbReference type="EMBL" id="NKY41450.1"/>
    </source>
</evidence>
<proteinExistence type="predicted"/>
<dbReference type="InterPro" id="IPR036388">
    <property type="entry name" value="WH-like_DNA-bd_sf"/>
</dbReference>
<dbReference type="PANTHER" id="PTHR43736">
    <property type="entry name" value="ADP-RIBOSE PYROPHOSPHATASE"/>
    <property type="match status" value="1"/>
</dbReference>
<evidence type="ECO:0000259" key="3">
    <source>
        <dbReference type="PROSITE" id="PS51462"/>
    </source>
</evidence>
<dbReference type="PROSITE" id="PS51462">
    <property type="entry name" value="NUDIX"/>
    <property type="match status" value="1"/>
</dbReference>
<dbReference type="InterPro" id="IPR036390">
    <property type="entry name" value="WH_DNA-bd_sf"/>
</dbReference>
<comment type="caution">
    <text evidence="4">The sequence shown here is derived from an EMBL/GenBank/DDBJ whole genome shotgun (WGS) entry which is preliminary data.</text>
</comment>
<reference evidence="4 5" key="1">
    <citation type="submission" date="2020-04" db="EMBL/GenBank/DDBJ databases">
        <title>MicrobeNet Type strains.</title>
        <authorList>
            <person name="Nicholson A.C."/>
        </authorList>
    </citation>
    <scope>NUCLEOTIDE SEQUENCE [LARGE SCALE GENOMIC DNA]</scope>
    <source>
        <strain evidence="4 5">ATCC BAA-787</strain>
    </source>
</reference>
<sequence>MRRVDRDRRPPPRRDGRHGADGPDGRGVGADRDQGPDRADRARRAAGGVAVSGAEAKAPDGYDARDYPPFAVTVDLAIFTIRDGHLKVLLVQRADDPYAGAWALPGGFVGIDEDATTAAWRELAEETGLERFDGHLEQLATYSAPDRDPRMRVVSVAHVAFAPNLPDPRAGSDAAAAHWWDVDDLFLPGLTLTGDPADAPDLAFDHAQILTDAVDRVAAKLEYTTLATAFVETPFTLSELRHVYETVWGVRLDPGNFRRKAETGSLAAKDEDTDPRPTGGRRAAVYRPTGTAALQPPMLRPDGARAKTTATTGGPR</sequence>
<dbReference type="Gene3D" id="1.10.10.10">
    <property type="entry name" value="Winged helix-like DNA-binding domain superfamily/Winged helix DNA-binding domain"/>
    <property type="match status" value="1"/>
</dbReference>
<evidence type="ECO:0000256" key="2">
    <source>
        <dbReference type="SAM" id="MobiDB-lite"/>
    </source>
</evidence>
<dbReference type="InterPro" id="IPR015797">
    <property type="entry name" value="NUDIX_hydrolase-like_dom_sf"/>
</dbReference>
<organism evidence="4 5">
    <name type="scientific">Cellulomonas septica</name>
    <dbReference type="NCBI Taxonomy" id="285080"/>
    <lineage>
        <taxon>Bacteria</taxon>
        <taxon>Bacillati</taxon>
        <taxon>Actinomycetota</taxon>
        <taxon>Actinomycetes</taxon>
        <taxon>Micrococcales</taxon>
        <taxon>Cellulomonadaceae</taxon>
        <taxon>Cellulomonas</taxon>
    </lineage>
</organism>
<dbReference type="GO" id="GO:0016787">
    <property type="term" value="F:hydrolase activity"/>
    <property type="evidence" value="ECO:0007669"/>
    <property type="project" value="UniProtKB-KW"/>
</dbReference>
<feature type="compositionally biased region" description="Basic and acidic residues" evidence="2">
    <location>
        <begin position="1"/>
        <end position="43"/>
    </location>
</feature>
<feature type="compositionally biased region" description="Low complexity" evidence="2">
    <location>
        <begin position="45"/>
        <end position="56"/>
    </location>
</feature>
<name>A0ABX1K7C7_9CELL</name>
<dbReference type="InterPro" id="IPR054105">
    <property type="entry name" value="WHD_NrtR"/>
</dbReference>
<feature type="compositionally biased region" description="Low complexity" evidence="2">
    <location>
        <begin position="306"/>
        <end position="316"/>
    </location>
</feature>
<evidence type="ECO:0000256" key="1">
    <source>
        <dbReference type="ARBA" id="ARBA00022801"/>
    </source>
</evidence>
<keyword evidence="5" id="KW-1185">Reference proteome</keyword>
<dbReference type="PANTHER" id="PTHR43736:SF4">
    <property type="entry name" value="SLR1690 PROTEIN"/>
    <property type="match status" value="1"/>
</dbReference>
<accession>A0ABX1K7C7</accession>
<feature type="region of interest" description="Disordered" evidence="2">
    <location>
        <begin position="261"/>
        <end position="316"/>
    </location>
</feature>
<dbReference type="InterPro" id="IPR000086">
    <property type="entry name" value="NUDIX_hydrolase_dom"/>
</dbReference>
<dbReference type="Proteomes" id="UP000777774">
    <property type="component" value="Unassembled WGS sequence"/>
</dbReference>
<dbReference type="Pfam" id="PF21906">
    <property type="entry name" value="WHD_NrtR"/>
    <property type="match status" value="1"/>
</dbReference>
<gene>
    <name evidence="4" type="ORF">HGA02_18585</name>
</gene>
<dbReference type="CDD" id="cd18873">
    <property type="entry name" value="NUDIX_NadM_like"/>
    <property type="match status" value="1"/>
</dbReference>
<dbReference type="InterPro" id="IPR020084">
    <property type="entry name" value="NUDIX_hydrolase_CS"/>
</dbReference>
<protein>
    <submittedName>
        <fullName evidence="4">NUDIX hydrolase</fullName>
    </submittedName>
</protein>
<feature type="domain" description="Nudix hydrolase" evidence="3">
    <location>
        <begin position="69"/>
        <end position="204"/>
    </location>
</feature>
<dbReference type="SUPFAM" id="SSF55811">
    <property type="entry name" value="Nudix"/>
    <property type="match status" value="1"/>
</dbReference>
<dbReference type="Gene3D" id="3.90.79.10">
    <property type="entry name" value="Nucleoside Triphosphate Pyrophosphohydrolase"/>
    <property type="match status" value="1"/>
</dbReference>
<dbReference type="Pfam" id="PF00293">
    <property type="entry name" value="NUDIX"/>
    <property type="match status" value="1"/>
</dbReference>
<keyword evidence="1 4" id="KW-0378">Hydrolase</keyword>
<feature type="region of interest" description="Disordered" evidence="2">
    <location>
        <begin position="1"/>
        <end position="64"/>
    </location>
</feature>